<protein>
    <submittedName>
        <fullName evidence="1">Phospholipid:diacylglycerol acyltransferase</fullName>
    </submittedName>
</protein>
<dbReference type="InterPro" id="IPR003386">
    <property type="entry name" value="LACT/PDAT_acylTrfase"/>
</dbReference>
<dbReference type="EMBL" id="LUGH01000111">
    <property type="protein sequence ID" value="OBZ89143.1"/>
    <property type="molecule type" value="Genomic_DNA"/>
</dbReference>
<reference evidence="1 2" key="1">
    <citation type="submission" date="2016-03" db="EMBL/GenBank/DDBJ databases">
        <title>Choanephora cucurbitarum.</title>
        <authorList>
            <person name="Min B."/>
            <person name="Park H."/>
            <person name="Park J.-H."/>
            <person name="Shin H.-D."/>
            <person name="Choi I.-G."/>
        </authorList>
    </citation>
    <scope>NUCLEOTIDE SEQUENCE [LARGE SCALE GENOMIC DNA]</scope>
    <source>
        <strain evidence="1 2">KUS-F28377</strain>
    </source>
</reference>
<dbReference type="OrthoDB" id="190846at2759"/>
<comment type="caution">
    <text evidence="1">The sequence shown here is derived from an EMBL/GenBank/DDBJ whole genome shotgun (WGS) entry which is preliminary data.</text>
</comment>
<dbReference type="FunCoup" id="A0A1C7NJ58">
    <property type="interactions" value="207"/>
</dbReference>
<dbReference type="STRING" id="101091.A0A1C7NJ58"/>
<dbReference type="SUPFAM" id="SSF53474">
    <property type="entry name" value="alpha/beta-Hydrolases"/>
    <property type="match status" value="1"/>
</dbReference>
<keyword evidence="1" id="KW-0012">Acyltransferase</keyword>
<gene>
    <name evidence="1" type="primary">plh1_1</name>
    <name evidence="1" type="ORF">A0J61_02816</name>
</gene>
<dbReference type="InParanoid" id="A0A1C7NJ58"/>
<proteinExistence type="predicted"/>
<evidence type="ECO:0000313" key="2">
    <source>
        <dbReference type="Proteomes" id="UP000093000"/>
    </source>
</evidence>
<dbReference type="GO" id="GO:0008374">
    <property type="term" value="F:O-acyltransferase activity"/>
    <property type="evidence" value="ECO:0007669"/>
    <property type="project" value="InterPro"/>
</dbReference>
<name>A0A1C7NJ58_9FUNG</name>
<keyword evidence="1" id="KW-0808">Transferase</keyword>
<dbReference type="AlphaFoldDB" id="A0A1C7NJ58"/>
<evidence type="ECO:0000313" key="1">
    <source>
        <dbReference type="EMBL" id="OBZ89143.1"/>
    </source>
</evidence>
<dbReference type="Pfam" id="PF02450">
    <property type="entry name" value="LCAT"/>
    <property type="match status" value="1"/>
</dbReference>
<dbReference type="PANTHER" id="PTHR11440">
    <property type="entry name" value="LECITHIN-CHOLESTEROL ACYLTRANSFERASE-RELATED"/>
    <property type="match status" value="1"/>
</dbReference>
<keyword evidence="2" id="KW-1185">Reference proteome</keyword>
<dbReference type="Proteomes" id="UP000093000">
    <property type="component" value="Unassembled WGS sequence"/>
</dbReference>
<accession>A0A1C7NJ58</accession>
<organism evidence="1 2">
    <name type="scientific">Choanephora cucurbitarum</name>
    <dbReference type="NCBI Taxonomy" id="101091"/>
    <lineage>
        <taxon>Eukaryota</taxon>
        <taxon>Fungi</taxon>
        <taxon>Fungi incertae sedis</taxon>
        <taxon>Mucoromycota</taxon>
        <taxon>Mucoromycotina</taxon>
        <taxon>Mucoromycetes</taxon>
        <taxon>Mucorales</taxon>
        <taxon>Mucorineae</taxon>
        <taxon>Choanephoraceae</taxon>
        <taxon>Choanephoroideae</taxon>
        <taxon>Choanephora</taxon>
    </lineage>
</organism>
<dbReference type="InterPro" id="IPR029058">
    <property type="entry name" value="AB_hydrolase_fold"/>
</dbReference>
<dbReference type="GO" id="GO:0006629">
    <property type="term" value="P:lipid metabolic process"/>
    <property type="evidence" value="ECO:0007669"/>
    <property type="project" value="InterPro"/>
</dbReference>
<sequence>MLRKRIGFLFNTGEDDKPRPIIKKTISLKSVGEQPEDILADCTIFEQENPVLWKRKRFHFIVGLSVGLLAAYAASKTPAAQTHFNDIQSYLNLHLSDMDLPKMLAMTDMVDELFGNFTSFFSYAPSTEQAFMPALAFKDEMDLKPHFPVVMIPGIISSGLESWGSAEKSRKFFRKRMWGTTTMFRSVLLEKDLWIEHLKLDPVTGLDPPGIKIRAAQGFDAADYFESMGELTCEDSYWIWAKIIENLAFIGYDNNNMFLASYDWRLSFTNLEVRDHYFTKLQTVIETSRKTNQKPAVMITHSMGASMFPYFLRWVQSPEGGNGGEKWTEEHIASFVNIAGPMTGVPKALTALLSGETRDTMSLGSFSAYLLEKFFSRRERASLVRSWSGGSSMLPKGGHLIWGTHDSAPDDDSNAMYHSYGNIISFTKTNEEEATVEEKDKNKTTEKMVNKDVDQNYDVNSSIDLLHQSASPEFSAMLQSNYSFGITTSKKQLKKNNLDHRKWSNPLESQLPIAPNMKIYCMYGVGLPTERSYYYTRAKDDLKASQEDMDYDVLKLLNGTSIREEEFIDAVVKESIGKTETSNSTDDVPHPPSIYIDRAMHEPSKGVETGVRFSDGDGTVPLLSLGYMCAPSGGWTKYADLYNPGHSPVVLREYPNELSDSKLEVRGGSKAGDHVDILGNWEMTLDILQIVSNKGENVTQRIVSQIEQYAKKIQLEPLP</sequence>
<dbReference type="Gene3D" id="3.40.50.1820">
    <property type="entry name" value="alpha/beta hydrolase"/>
    <property type="match status" value="1"/>
</dbReference>